<dbReference type="Proteomes" id="UP000076077">
    <property type="component" value="Chromosome"/>
</dbReference>
<sequence>MEYKLAFEPEVFYWVMGPEIDHLSSVTGKYIDLYDGVTFQTIELVHLKRLIKDVKNRISSKPEYWQEFVGKQTHPEEKDLYTKVSKSKVLEFISQFESIVDEAESKEVGVVFDGD</sequence>
<name>A0A143HPL4_MICTH</name>
<reference evidence="2" key="1">
    <citation type="submission" date="2016-03" db="EMBL/GenBank/DDBJ databases">
        <authorList>
            <person name="Lee Y.-S."/>
            <person name="Choi Y.-L."/>
        </authorList>
    </citation>
    <scope>NUCLEOTIDE SEQUENCE [LARGE SCALE GENOMIC DNA]</scope>
    <source>
        <strain evidence="2">DAU221</strain>
    </source>
</reference>
<gene>
    <name evidence="1" type="ORF">A3224_13415</name>
</gene>
<dbReference type="EMBL" id="CP014864">
    <property type="protein sequence ID" value="AMX03437.1"/>
    <property type="molecule type" value="Genomic_DNA"/>
</dbReference>
<protein>
    <submittedName>
        <fullName evidence="1">Uncharacterized protein</fullName>
    </submittedName>
</protein>
<dbReference type="KEGG" id="mthd:A3224_13415"/>
<dbReference type="AlphaFoldDB" id="A0A143HPL4"/>
<evidence type="ECO:0000313" key="1">
    <source>
        <dbReference type="EMBL" id="AMX03437.1"/>
    </source>
</evidence>
<accession>A0A143HPL4</accession>
<dbReference type="STRING" id="252514.A3224_13415"/>
<proteinExistence type="predicted"/>
<evidence type="ECO:0000313" key="2">
    <source>
        <dbReference type="Proteomes" id="UP000076077"/>
    </source>
</evidence>
<organism evidence="1 2">
    <name type="scientific">Microbulbifer thermotolerans</name>
    <dbReference type="NCBI Taxonomy" id="252514"/>
    <lineage>
        <taxon>Bacteria</taxon>
        <taxon>Pseudomonadati</taxon>
        <taxon>Pseudomonadota</taxon>
        <taxon>Gammaproteobacteria</taxon>
        <taxon>Cellvibrionales</taxon>
        <taxon>Microbulbiferaceae</taxon>
        <taxon>Microbulbifer</taxon>
    </lineage>
</organism>
<keyword evidence="2" id="KW-1185">Reference proteome</keyword>